<keyword evidence="3 7" id="KW-0347">Helicase</keyword>
<keyword evidence="8" id="KW-1185">Reference proteome</keyword>
<dbReference type="Pfam" id="PF21010">
    <property type="entry name" value="HA2_C"/>
    <property type="match status" value="1"/>
</dbReference>
<dbReference type="SMART" id="SM00847">
    <property type="entry name" value="HA2"/>
    <property type="match status" value="1"/>
</dbReference>
<dbReference type="InterPro" id="IPR048333">
    <property type="entry name" value="HA2_WH"/>
</dbReference>
<dbReference type="GO" id="GO:0003723">
    <property type="term" value="F:RNA binding"/>
    <property type="evidence" value="ECO:0007669"/>
    <property type="project" value="TreeGrafter"/>
</dbReference>
<dbReference type="Proteomes" id="UP000605253">
    <property type="component" value="Unassembled WGS sequence"/>
</dbReference>
<dbReference type="PROSITE" id="PS51194">
    <property type="entry name" value="HELICASE_CTER"/>
    <property type="match status" value="1"/>
</dbReference>
<evidence type="ECO:0000256" key="2">
    <source>
        <dbReference type="ARBA" id="ARBA00022801"/>
    </source>
</evidence>
<reference evidence="7" key="2">
    <citation type="submission" date="2020-09" db="EMBL/GenBank/DDBJ databases">
        <authorList>
            <person name="Sun Q."/>
            <person name="Zhou Y."/>
        </authorList>
    </citation>
    <scope>NUCLEOTIDE SEQUENCE</scope>
    <source>
        <strain evidence="7">CGMCC 1.12181</strain>
    </source>
</reference>
<dbReference type="InterPro" id="IPR011545">
    <property type="entry name" value="DEAD/DEAH_box_helicase_dom"/>
</dbReference>
<proteinExistence type="predicted"/>
<reference evidence="7" key="1">
    <citation type="journal article" date="2014" name="Int. J. Syst. Evol. Microbiol.">
        <title>Complete genome sequence of Corynebacterium casei LMG S-19264T (=DSM 44701T), isolated from a smear-ripened cheese.</title>
        <authorList>
            <consortium name="US DOE Joint Genome Institute (JGI-PGF)"/>
            <person name="Walter F."/>
            <person name="Albersmeier A."/>
            <person name="Kalinowski J."/>
            <person name="Ruckert C."/>
        </authorList>
    </citation>
    <scope>NUCLEOTIDE SEQUENCE</scope>
    <source>
        <strain evidence="7">CGMCC 1.12181</strain>
    </source>
</reference>
<dbReference type="Pfam" id="PF00271">
    <property type="entry name" value="Helicase_C"/>
    <property type="match status" value="1"/>
</dbReference>
<dbReference type="Gene3D" id="3.40.50.300">
    <property type="entry name" value="P-loop containing nucleotide triphosphate hydrolases"/>
    <property type="match status" value="2"/>
</dbReference>
<keyword evidence="2" id="KW-0378">Hydrolase</keyword>
<dbReference type="InterPro" id="IPR027417">
    <property type="entry name" value="P-loop_NTPase"/>
</dbReference>
<dbReference type="SMART" id="SM00487">
    <property type="entry name" value="DEXDc"/>
    <property type="match status" value="1"/>
</dbReference>
<dbReference type="SUPFAM" id="SSF52540">
    <property type="entry name" value="P-loop containing nucleoside triphosphate hydrolases"/>
    <property type="match status" value="1"/>
</dbReference>
<dbReference type="InterPro" id="IPR011709">
    <property type="entry name" value="DEAD-box_helicase_OB_fold"/>
</dbReference>
<evidence type="ECO:0000313" key="7">
    <source>
        <dbReference type="EMBL" id="GGF86889.1"/>
    </source>
</evidence>
<dbReference type="GO" id="GO:0005524">
    <property type="term" value="F:ATP binding"/>
    <property type="evidence" value="ECO:0007669"/>
    <property type="project" value="UniProtKB-KW"/>
</dbReference>
<protein>
    <submittedName>
        <fullName evidence="7">ATP-dependent helicase</fullName>
    </submittedName>
</protein>
<dbReference type="PANTHER" id="PTHR18934">
    <property type="entry name" value="ATP-DEPENDENT RNA HELICASE"/>
    <property type="match status" value="1"/>
</dbReference>
<dbReference type="InterPro" id="IPR010222">
    <property type="entry name" value="RNA_helicase_HrpA"/>
</dbReference>
<dbReference type="FunFam" id="1.20.120.1080:FF:000005">
    <property type="entry name" value="ATP-dependent helicase HrpA"/>
    <property type="match status" value="1"/>
</dbReference>
<dbReference type="Pfam" id="PF11898">
    <property type="entry name" value="DUF3418"/>
    <property type="match status" value="1"/>
</dbReference>
<feature type="domain" description="Helicase ATP-binding" evidence="5">
    <location>
        <begin position="77"/>
        <end position="240"/>
    </location>
</feature>
<dbReference type="InterPro" id="IPR001650">
    <property type="entry name" value="Helicase_C-like"/>
</dbReference>
<dbReference type="SMART" id="SM00490">
    <property type="entry name" value="HELICc"/>
    <property type="match status" value="1"/>
</dbReference>
<dbReference type="PANTHER" id="PTHR18934:SF99">
    <property type="entry name" value="ATP-DEPENDENT RNA HELICASE DHX37-RELATED"/>
    <property type="match status" value="1"/>
</dbReference>
<evidence type="ECO:0000256" key="4">
    <source>
        <dbReference type="ARBA" id="ARBA00022840"/>
    </source>
</evidence>
<dbReference type="SMART" id="SM00382">
    <property type="entry name" value="AAA"/>
    <property type="match status" value="1"/>
</dbReference>
<accession>A0A917CF48</accession>
<evidence type="ECO:0000313" key="8">
    <source>
        <dbReference type="Proteomes" id="UP000605253"/>
    </source>
</evidence>
<keyword evidence="1" id="KW-0547">Nucleotide-binding</keyword>
<dbReference type="Gene3D" id="1.20.120.1080">
    <property type="match status" value="1"/>
</dbReference>
<evidence type="ECO:0000256" key="3">
    <source>
        <dbReference type="ARBA" id="ARBA00022806"/>
    </source>
</evidence>
<dbReference type="Pfam" id="PF04408">
    <property type="entry name" value="WHD_HA2"/>
    <property type="match status" value="1"/>
</dbReference>
<evidence type="ECO:0000259" key="5">
    <source>
        <dbReference type="PROSITE" id="PS51192"/>
    </source>
</evidence>
<keyword evidence="4" id="KW-0067">ATP-binding</keyword>
<organism evidence="7 8">
    <name type="scientific">Marinicella pacifica</name>
    <dbReference type="NCBI Taxonomy" id="1171543"/>
    <lineage>
        <taxon>Bacteria</taxon>
        <taxon>Pseudomonadati</taxon>
        <taxon>Pseudomonadota</taxon>
        <taxon>Gammaproteobacteria</taxon>
        <taxon>Lysobacterales</taxon>
        <taxon>Marinicellaceae</taxon>
        <taxon>Marinicella</taxon>
    </lineage>
</organism>
<gene>
    <name evidence="7" type="primary">hrpA</name>
    <name evidence="7" type="ORF">GCM10011365_04940</name>
</gene>
<dbReference type="FunFam" id="3.40.50.300:FF:001922">
    <property type="entry name" value="DEAH (Asp-Glu-Ala-His) box polypeptide 29"/>
    <property type="match status" value="1"/>
</dbReference>
<dbReference type="InterPro" id="IPR014001">
    <property type="entry name" value="Helicase_ATP-bd"/>
</dbReference>
<evidence type="ECO:0000259" key="6">
    <source>
        <dbReference type="PROSITE" id="PS51194"/>
    </source>
</evidence>
<dbReference type="EMBL" id="BMEO01000002">
    <property type="protein sequence ID" value="GGF86889.1"/>
    <property type="molecule type" value="Genomic_DNA"/>
</dbReference>
<evidence type="ECO:0000256" key="1">
    <source>
        <dbReference type="ARBA" id="ARBA00022741"/>
    </source>
</evidence>
<dbReference type="NCBIfam" id="TIGR01967">
    <property type="entry name" value="DEAH_box_HrpA"/>
    <property type="match status" value="1"/>
</dbReference>
<comment type="caution">
    <text evidence="7">The sequence shown here is derived from an EMBL/GenBank/DDBJ whole genome shotgun (WGS) entry which is preliminary data.</text>
</comment>
<dbReference type="GO" id="GO:0003724">
    <property type="term" value="F:RNA helicase activity"/>
    <property type="evidence" value="ECO:0007669"/>
    <property type="project" value="InterPro"/>
</dbReference>
<dbReference type="GO" id="GO:0016787">
    <property type="term" value="F:hydrolase activity"/>
    <property type="evidence" value="ECO:0007669"/>
    <property type="project" value="UniProtKB-KW"/>
</dbReference>
<dbReference type="InterPro" id="IPR007502">
    <property type="entry name" value="Helicase-assoc_dom"/>
</dbReference>
<dbReference type="InterPro" id="IPR024590">
    <property type="entry name" value="HrpA_C"/>
</dbReference>
<dbReference type="RefSeq" id="WP_188364097.1">
    <property type="nucleotide sequence ID" value="NZ_BAABJF010000032.1"/>
</dbReference>
<dbReference type="CDD" id="cd18791">
    <property type="entry name" value="SF2_C_RHA"/>
    <property type="match status" value="1"/>
</dbReference>
<name>A0A917CF48_9GAMM</name>
<dbReference type="Pfam" id="PF07717">
    <property type="entry name" value="OB_NTP_bind"/>
    <property type="match status" value="1"/>
</dbReference>
<feature type="domain" description="Helicase C-terminal" evidence="6">
    <location>
        <begin position="267"/>
        <end position="431"/>
    </location>
</feature>
<dbReference type="Pfam" id="PF00270">
    <property type="entry name" value="DEAD"/>
    <property type="match status" value="1"/>
</dbReference>
<dbReference type="InterPro" id="IPR003593">
    <property type="entry name" value="AAA+_ATPase"/>
</dbReference>
<dbReference type="AlphaFoldDB" id="A0A917CF48"/>
<sequence length="1268" mass="145821">MNEATSRLLQNMQKSLLRSDYYRLKSALKKAKNTAQKNKALTAIDQAHQSFLNRQNQRPQVTLAADLPVSDQADKIRQTIQDHQITIIAGETGSGKTTQIPKICLQAGFGQFGQIACTQPRRIAAKSVAARVSEELSVALGQAVGYQVRFDERYSEDGFIRFMTDGILLQQTLRDKWLNDYDTIIIDEAHERSLNIDFLLGFLKKLLSKRPDLKVIITSATIDTEKFSAHFDDAPIINVSGRSYPVTTHYRPPEVLGIDMEEAIARAVDEFYKEKKTGDILVFLPGEREINDTIDRLKKKHLPNTEILPLYARLTAAQQMAIFNPGDKRRIIVSTNVAETSLTVPRIHAVIDSGLARISRYSARSKIQGLQVEAIAQDSANQRQGRCGRIAPGHCYRLYSETDFESRPEHTDAEILRTSLAAVILQTQILRLGDLEDFPFIDSPDFKQIADGYQLLQELKAIDEGRQLTDIGRKMAHLPLDVQLSRILLAAGELGCLKEILIMVSMLAVQDPRERPLDAAKAADKAHQKYHDDHSDFTGILNLWRLLAQTRKELGNKQFKDWCRKNFISIKKYMEWKDVHRQLSQLAKQQKLTLNSGQSTQDSQHEAILCGFISHIGQFHNERIYMGTRNKKFMLFPGSVLFNRMPQWVVAAEIVHTSQVYARMVGQVTVEQISRAGAHLIKHSYYDPYWSKKQGSVMGYRRSTLLGLNLTERERVHYGPEDPETSRQIFIEHGLVARQLNTRMEFYRHNSRLMAEIEAEEDRHRKRDLLIEPAALYQLYDERIPEGIYSEPLLKKWLKKQTGNPLHFKAEDFYQNQAQTPEQEQFPDHIQIRQLAIPLSYVFAPEQQDDGVTAHLKLAWINALNSNDFEFLVPGLIQEKVVALIKGLPKSLRRGLIPVNHYAEIIVALLEHDRDFYQQLVAIVRQKNGLETTVEDWQDVELPPHLRFRYEVKNRKNKTVYQGRSFKEMQGEHQQAANVSFQKSASENRQINGATDWVFETIEPMVTLDNGLPAYPAVVDQQDAVGLRFFETEEQAKQEHTQGIKRLIQLKYPKITKQCQKINPDLKANLAWDSLGTDKKFIEAVIDARLEAAIIEHQTVRSQTEFDQLAQQLSSNLYRDVYQWLEILNQVLIKWYEIWQAIEDHSESLSDESYADMIRELDYLIYGDFLRIVRLDQLKHYPRYLEALKLRLETALHSPQKEADKLSQLHEISEPFYQLCEDASIFTLAHQEFLMTLQEYRVSLFAQSLGAQQKVSGKRLKNMLKKVV</sequence>
<dbReference type="PROSITE" id="PS51192">
    <property type="entry name" value="HELICASE_ATP_BIND_1"/>
    <property type="match status" value="1"/>
</dbReference>